<evidence type="ECO:0000313" key="3">
    <source>
        <dbReference type="Proteomes" id="UP001164746"/>
    </source>
</evidence>
<proteinExistence type="predicted"/>
<organism evidence="2 3">
    <name type="scientific">Mya arenaria</name>
    <name type="common">Soft-shell clam</name>
    <dbReference type="NCBI Taxonomy" id="6604"/>
    <lineage>
        <taxon>Eukaryota</taxon>
        <taxon>Metazoa</taxon>
        <taxon>Spiralia</taxon>
        <taxon>Lophotrochozoa</taxon>
        <taxon>Mollusca</taxon>
        <taxon>Bivalvia</taxon>
        <taxon>Autobranchia</taxon>
        <taxon>Heteroconchia</taxon>
        <taxon>Euheterodonta</taxon>
        <taxon>Imparidentia</taxon>
        <taxon>Neoheterodontei</taxon>
        <taxon>Myida</taxon>
        <taxon>Myoidea</taxon>
        <taxon>Myidae</taxon>
        <taxon>Mya</taxon>
    </lineage>
</organism>
<dbReference type="InterPro" id="IPR001007">
    <property type="entry name" value="VWF_dom"/>
</dbReference>
<keyword evidence="3" id="KW-1185">Reference proteome</keyword>
<dbReference type="Gene3D" id="6.20.200.20">
    <property type="match status" value="1"/>
</dbReference>
<protein>
    <recommendedName>
        <fullName evidence="1">VWFC domain-containing protein</fullName>
    </recommendedName>
</protein>
<dbReference type="Proteomes" id="UP001164746">
    <property type="component" value="Chromosome 1"/>
</dbReference>
<feature type="domain" description="VWFC" evidence="1">
    <location>
        <begin position="55"/>
        <end position="107"/>
    </location>
</feature>
<reference evidence="2" key="1">
    <citation type="submission" date="2022-11" db="EMBL/GenBank/DDBJ databases">
        <title>Centuries of genome instability and evolution in soft-shell clam transmissible cancer (bioRxiv).</title>
        <authorList>
            <person name="Hart S.F.M."/>
            <person name="Yonemitsu M.A."/>
            <person name="Giersch R.M."/>
            <person name="Beal B.F."/>
            <person name="Arriagada G."/>
            <person name="Davis B.W."/>
            <person name="Ostrander E.A."/>
            <person name="Goff S.P."/>
            <person name="Metzger M.J."/>
        </authorList>
    </citation>
    <scope>NUCLEOTIDE SEQUENCE</scope>
    <source>
        <strain evidence="2">MELC-2E11</strain>
        <tissue evidence="2">Siphon/mantle</tissue>
    </source>
</reference>
<evidence type="ECO:0000259" key="1">
    <source>
        <dbReference type="SMART" id="SM00214"/>
    </source>
</evidence>
<dbReference type="SUPFAM" id="SSF57603">
    <property type="entry name" value="FnI-like domain"/>
    <property type="match status" value="1"/>
</dbReference>
<dbReference type="Pfam" id="PF23334">
    <property type="entry name" value="VWC2L_2nd"/>
    <property type="match status" value="1"/>
</dbReference>
<accession>A0ABY7D942</accession>
<gene>
    <name evidence="2" type="ORF">MAR_006638</name>
</gene>
<evidence type="ECO:0000313" key="2">
    <source>
        <dbReference type="EMBL" id="WAQ94167.1"/>
    </source>
</evidence>
<dbReference type="EMBL" id="CP111012">
    <property type="protein sequence ID" value="WAQ94167.1"/>
    <property type="molecule type" value="Genomic_DNA"/>
</dbReference>
<sequence length="186" mass="20204">MELSDNVSSSDDVIVMMYIRALANHDWITLCQPVSDVCSGQCVVIPSCTREDKKCEYQDQVFSIGEQITSDSCDRCFCTQFGVMCELIACPEVNCHDAVMGQCCMECPNGSNCLHSGPHGTVTVPREDGCLYTPGLVCFCLHQRRGNGNVSVRVECYPALPGDDKPGVTGSNNGYSRPVCQNATLV</sequence>
<dbReference type="SMART" id="SM00214">
    <property type="entry name" value="VWC"/>
    <property type="match status" value="1"/>
</dbReference>
<name>A0ABY7D942_MYAAR</name>